<feature type="transmembrane region" description="Helical" evidence="5">
    <location>
        <begin position="167"/>
        <end position="191"/>
    </location>
</feature>
<dbReference type="GO" id="GO:0043953">
    <property type="term" value="P:protein transport by the Tat complex"/>
    <property type="evidence" value="ECO:0007669"/>
    <property type="project" value="UniProtKB-UniRule"/>
</dbReference>
<feature type="transmembrane region" description="Helical" evidence="5">
    <location>
        <begin position="203"/>
        <end position="220"/>
    </location>
</feature>
<feature type="transmembrane region" description="Helical" evidence="5">
    <location>
        <begin position="226"/>
        <end position="248"/>
    </location>
</feature>
<evidence type="ECO:0000313" key="6">
    <source>
        <dbReference type="EMBL" id="TRW14730.1"/>
    </source>
</evidence>
<dbReference type="GO" id="GO:0009977">
    <property type="term" value="F:proton motive force dependent protein transmembrane transporter activity"/>
    <property type="evidence" value="ECO:0007669"/>
    <property type="project" value="TreeGrafter"/>
</dbReference>
<comment type="function">
    <text evidence="5">Part of the twin-arginine translocation (Tat) system that transports large folded proteins containing a characteristic twin-arginine motif in their signal peptide across membranes. Together with TatB, TatC is part of a receptor directly interacting with Tat signal peptides.</text>
</comment>
<keyword evidence="3 5" id="KW-1133">Transmembrane helix</keyword>
<dbReference type="HAMAP" id="MF_00902">
    <property type="entry name" value="TatC"/>
    <property type="match status" value="1"/>
</dbReference>
<comment type="caution">
    <text evidence="6">The sequence shown here is derived from an EMBL/GenBank/DDBJ whole genome shotgun (WGS) entry which is preliminary data.</text>
</comment>
<comment type="subunit">
    <text evidence="5">The Tat system comprises two distinct complexes: a TatABC complex, containing multiple copies of TatA, TatB and TatC subunits, and a separate TatA complex, containing only TatA subunits. Substrates initially bind to the TatABC complex, which probably triggers association of the separate TatA complex to form the active translocon.</text>
</comment>
<accession>A0A552U944</accession>
<dbReference type="Pfam" id="PF00902">
    <property type="entry name" value="TatC"/>
    <property type="match status" value="1"/>
</dbReference>
<evidence type="ECO:0000256" key="5">
    <source>
        <dbReference type="HAMAP-Rule" id="MF_00902"/>
    </source>
</evidence>
<dbReference type="Proteomes" id="UP000317894">
    <property type="component" value="Unassembled WGS sequence"/>
</dbReference>
<dbReference type="OrthoDB" id="9777044at2"/>
<dbReference type="PANTHER" id="PTHR30371:SF0">
    <property type="entry name" value="SEC-INDEPENDENT PROTEIN TRANSLOCASE PROTEIN TATC, CHLOROPLASTIC-RELATED"/>
    <property type="match status" value="1"/>
</dbReference>
<keyword evidence="5" id="KW-0653">Protein transport</keyword>
<dbReference type="AlphaFoldDB" id="A0A552U944"/>
<protein>
    <recommendedName>
        <fullName evidence="5">Sec-independent protein translocase protein TatC</fullName>
    </recommendedName>
</protein>
<feature type="transmembrane region" description="Helical" evidence="5">
    <location>
        <begin position="81"/>
        <end position="102"/>
    </location>
</feature>
<evidence type="ECO:0000256" key="3">
    <source>
        <dbReference type="ARBA" id="ARBA00022989"/>
    </source>
</evidence>
<evidence type="ECO:0000256" key="2">
    <source>
        <dbReference type="ARBA" id="ARBA00022692"/>
    </source>
</evidence>
<keyword evidence="5" id="KW-0811">Translocation</keyword>
<evidence type="ECO:0000256" key="1">
    <source>
        <dbReference type="ARBA" id="ARBA00004141"/>
    </source>
</evidence>
<comment type="subcellular location">
    <subcellularLocation>
        <location evidence="5">Cell membrane</location>
        <topology evidence="5">Multi-pass membrane protein</topology>
    </subcellularLocation>
    <subcellularLocation>
        <location evidence="1">Membrane</location>
        <topology evidence="1">Multi-pass membrane protein</topology>
    </subcellularLocation>
</comment>
<sequence length="265" mass="29253">MSADDDLDASKAPLMDHLIELRRRLLWSLAALAVAFLIAFTQSQKIFDFLVQPLGQAFGPGTDHKLIYTKLYEAFFVNIKVSLFAAFCLAFPVIASQLWAFVAPGLYKREKRAFLPFMLATPVLFTMGAALAYYVVMPTAFRFFLSFQSGGGTSGVSQEALPAMGDYLALVMQFIIAFGVAFLLPVLLMLLERAGILTRAQLIAGRRYAIVGAFVIAAVLTPPDLWSQFALAIPLILLYEISIIAIWFTERKRAREAVQIPAAAE</sequence>
<evidence type="ECO:0000313" key="7">
    <source>
        <dbReference type="Proteomes" id="UP000317894"/>
    </source>
</evidence>
<dbReference type="GO" id="GO:0033281">
    <property type="term" value="C:TAT protein transport complex"/>
    <property type="evidence" value="ECO:0007669"/>
    <property type="project" value="UniProtKB-UniRule"/>
</dbReference>
<dbReference type="InterPro" id="IPR002033">
    <property type="entry name" value="TatC"/>
</dbReference>
<feature type="transmembrane region" description="Helical" evidence="5">
    <location>
        <begin position="114"/>
        <end position="136"/>
    </location>
</feature>
<dbReference type="EMBL" id="VJWA01000002">
    <property type="protein sequence ID" value="TRW14730.1"/>
    <property type="molecule type" value="Genomic_DNA"/>
</dbReference>
<keyword evidence="5" id="KW-0813">Transport</keyword>
<gene>
    <name evidence="5 6" type="primary">tatC</name>
    <name evidence="6" type="ORF">FMM06_13670</name>
</gene>
<name>A0A552U944_9SPHN</name>
<keyword evidence="5" id="KW-1003">Cell membrane</keyword>
<reference evidence="6 7" key="1">
    <citation type="submission" date="2019-07" db="EMBL/GenBank/DDBJ databases">
        <title>Novel species isolated from glacier.</title>
        <authorList>
            <person name="Liu Q."/>
            <person name="Xin Y.-H."/>
        </authorList>
    </citation>
    <scope>NUCLEOTIDE SEQUENCE [LARGE SCALE GENOMIC DNA]</scope>
    <source>
        <strain evidence="6 7">LB1R16</strain>
    </source>
</reference>
<dbReference type="RefSeq" id="WP_144237936.1">
    <property type="nucleotide sequence ID" value="NZ_VJWA01000002.1"/>
</dbReference>
<dbReference type="PRINTS" id="PR01840">
    <property type="entry name" value="TATCFAMILY"/>
</dbReference>
<dbReference type="GO" id="GO:0065002">
    <property type="term" value="P:intracellular protein transmembrane transport"/>
    <property type="evidence" value="ECO:0007669"/>
    <property type="project" value="TreeGrafter"/>
</dbReference>
<evidence type="ECO:0000256" key="4">
    <source>
        <dbReference type="ARBA" id="ARBA00023136"/>
    </source>
</evidence>
<dbReference type="PANTHER" id="PTHR30371">
    <property type="entry name" value="SEC-INDEPENDENT PROTEIN TRANSLOCASE PROTEIN TATC"/>
    <property type="match status" value="1"/>
</dbReference>
<proteinExistence type="inferred from homology"/>
<feature type="transmembrane region" description="Helical" evidence="5">
    <location>
        <begin position="25"/>
        <end position="43"/>
    </location>
</feature>
<keyword evidence="7" id="KW-1185">Reference proteome</keyword>
<dbReference type="NCBIfam" id="TIGR00945">
    <property type="entry name" value="tatC"/>
    <property type="match status" value="1"/>
</dbReference>
<keyword evidence="2 5" id="KW-0812">Transmembrane</keyword>
<comment type="similarity">
    <text evidence="5">Belongs to the TatC family.</text>
</comment>
<keyword evidence="4 5" id="KW-0472">Membrane</keyword>
<organism evidence="6 7">
    <name type="scientific">Glacieibacterium frigidum</name>
    <dbReference type="NCBI Taxonomy" id="2593303"/>
    <lineage>
        <taxon>Bacteria</taxon>
        <taxon>Pseudomonadati</taxon>
        <taxon>Pseudomonadota</taxon>
        <taxon>Alphaproteobacteria</taxon>
        <taxon>Sphingomonadales</taxon>
        <taxon>Sphingosinicellaceae</taxon>
        <taxon>Glacieibacterium</taxon>
    </lineage>
</organism>